<feature type="compositionally biased region" description="Low complexity" evidence="1">
    <location>
        <begin position="475"/>
        <end position="487"/>
    </location>
</feature>
<evidence type="ECO:0000256" key="2">
    <source>
        <dbReference type="SAM" id="Phobius"/>
    </source>
</evidence>
<reference evidence="4 5" key="1">
    <citation type="submission" date="2024-08" db="EMBL/GenBank/DDBJ databases">
        <authorList>
            <person name="Cucini C."/>
            <person name="Frati F."/>
        </authorList>
    </citation>
    <scope>NUCLEOTIDE SEQUENCE [LARGE SCALE GENOMIC DNA]</scope>
</reference>
<feature type="compositionally biased region" description="Low complexity" evidence="1">
    <location>
        <begin position="159"/>
        <end position="180"/>
    </location>
</feature>
<protein>
    <recommendedName>
        <fullName evidence="3">GRAM domain-containing protein</fullName>
    </recommendedName>
</protein>
<evidence type="ECO:0000313" key="5">
    <source>
        <dbReference type="Proteomes" id="UP001642540"/>
    </source>
</evidence>
<feature type="compositionally biased region" description="Polar residues" evidence="1">
    <location>
        <begin position="310"/>
        <end position="319"/>
    </location>
</feature>
<feature type="region of interest" description="Disordered" evidence="1">
    <location>
        <begin position="703"/>
        <end position="734"/>
    </location>
</feature>
<keyword evidence="2" id="KW-0812">Transmembrane</keyword>
<feature type="compositionally biased region" description="Low complexity" evidence="1">
    <location>
        <begin position="234"/>
        <end position="249"/>
    </location>
</feature>
<evidence type="ECO:0000256" key="1">
    <source>
        <dbReference type="SAM" id="MobiDB-lite"/>
    </source>
</evidence>
<dbReference type="Gene3D" id="2.30.29.30">
    <property type="entry name" value="Pleckstrin-homology domain (PH domain)/Phosphotyrosine-binding domain (PTB)"/>
    <property type="match status" value="1"/>
</dbReference>
<dbReference type="Pfam" id="PF02893">
    <property type="entry name" value="GRAM"/>
    <property type="match status" value="1"/>
</dbReference>
<feature type="compositionally biased region" description="Low complexity" evidence="1">
    <location>
        <begin position="14"/>
        <end position="32"/>
    </location>
</feature>
<comment type="caution">
    <text evidence="4">The sequence shown here is derived from an EMBL/GenBank/DDBJ whole genome shotgun (WGS) entry which is preliminary data.</text>
</comment>
<keyword evidence="2" id="KW-1133">Transmembrane helix</keyword>
<dbReference type="Proteomes" id="UP001642540">
    <property type="component" value="Unassembled WGS sequence"/>
</dbReference>
<feature type="compositionally biased region" description="Polar residues" evidence="1">
    <location>
        <begin position="1"/>
        <end position="10"/>
    </location>
</feature>
<proteinExistence type="predicted"/>
<dbReference type="InterPro" id="IPR011993">
    <property type="entry name" value="PH-like_dom_sf"/>
</dbReference>
<keyword evidence="2" id="KW-0472">Membrane</keyword>
<feature type="compositionally biased region" description="Polar residues" evidence="1">
    <location>
        <begin position="219"/>
        <end position="231"/>
    </location>
</feature>
<feature type="region of interest" description="Disordered" evidence="1">
    <location>
        <begin position="87"/>
        <end position="249"/>
    </location>
</feature>
<feature type="region of interest" description="Disordered" evidence="1">
    <location>
        <begin position="469"/>
        <end position="503"/>
    </location>
</feature>
<dbReference type="PANTHER" id="PTHR23319:SF13">
    <property type="entry name" value="GRAM DOMAIN-CONTAINING PROTEIN"/>
    <property type="match status" value="1"/>
</dbReference>
<feature type="compositionally biased region" description="Basic residues" evidence="1">
    <location>
        <begin position="723"/>
        <end position="734"/>
    </location>
</feature>
<name>A0ABP1QUQ5_9HEXA</name>
<feature type="region of interest" description="Disordered" evidence="1">
    <location>
        <begin position="1"/>
        <end position="74"/>
    </location>
</feature>
<sequence>MEDQINSNSKFEVPNSNNNGPNPSNAPGSSSPFELRRHQSYYDSSTSKDKGKLANRRASSTKIPSGSVGMNKTKSSNQILNFFRSQSHEPKGVLAGGVSNINANEGSAATSSVNNTNLGATDSVATSNVSARPRPRPQSLYTKTTSSKGVFQHRVSGIETTPETPEVAPELRVGDSDSSSSGGGSNNGNVGLYPMSGKNSPGDINHSHRGHEEGGFYESGTSPDDNQSRDTLPSGGNSSSRSSVSSSDSFASCEIGTATVIRKASSNNPSGSGSHIGRVRFTTKDEIEEENSNEDRQSLKHLSVSAPAMRTSSTKSADGSDTGLPPMTTSKSRQKKFHRHFKTVPPDEKVLDYYSCALVADILLQGFLYITENYFAFYSNVFGYVTKVLIPVCSVVRITKERTAKIFPNAVGVCTRTEKHVFASLISRDTTFKLMCKVWNYSIEQEAEEIRALQRRVAAQVEAEDAFSADVPVPDESSGDSGSGNDSAIEPSSHSPSPQNTPGIEKLVHAKSTITGIPSHLTGTATVALVTGAHGEEKSITLAGGKLVEESTVPILTYRGTHHIRTSISTASTNPNLHSASNAHHLRSPQQTGRFSVVRKIGSNVGGRGPSLLLVATALLVILFMSAALLLSRISNLQQKLMERPVIHDSEQFYQELLSWQTKLHSTTGEEIHQYINSNLQQIVKVRESLEALSMLFVNRPQGAPGLGEPHPSTIMGGESDHHHHHHHHSHQDS</sequence>
<feature type="compositionally biased region" description="Polar residues" evidence="1">
    <location>
        <begin position="57"/>
        <end position="74"/>
    </location>
</feature>
<feature type="region of interest" description="Disordered" evidence="1">
    <location>
        <begin position="286"/>
        <end position="339"/>
    </location>
</feature>
<dbReference type="PANTHER" id="PTHR23319">
    <property type="entry name" value="GRAM DOMAIN CONTAINING 1B, ISOFORM E"/>
    <property type="match status" value="1"/>
</dbReference>
<feature type="compositionally biased region" description="Polar residues" evidence="1">
    <location>
        <begin position="139"/>
        <end position="149"/>
    </location>
</feature>
<dbReference type="InterPro" id="IPR051482">
    <property type="entry name" value="Cholesterol_transport"/>
</dbReference>
<dbReference type="SMART" id="SM00568">
    <property type="entry name" value="GRAM"/>
    <property type="match status" value="1"/>
</dbReference>
<dbReference type="InterPro" id="IPR004182">
    <property type="entry name" value="GRAM"/>
</dbReference>
<evidence type="ECO:0000259" key="3">
    <source>
        <dbReference type="SMART" id="SM00568"/>
    </source>
</evidence>
<feature type="compositionally biased region" description="Polar residues" evidence="1">
    <location>
        <begin position="99"/>
        <end position="130"/>
    </location>
</feature>
<feature type="domain" description="GRAM" evidence="3">
    <location>
        <begin position="335"/>
        <end position="402"/>
    </location>
</feature>
<feature type="compositionally biased region" description="Polar residues" evidence="1">
    <location>
        <begin position="490"/>
        <end position="502"/>
    </location>
</feature>
<gene>
    <name evidence="4" type="ORF">ODALV1_LOCUS15354</name>
</gene>
<dbReference type="EMBL" id="CAXLJM020000046">
    <property type="protein sequence ID" value="CAL8111782.1"/>
    <property type="molecule type" value="Genomic_DNA"/>
</dbReference>
<evidence type="ECO:0000313" key="4">
    <source>
        <dbReference type="EMBL" id="CAL8111782.1"/>
    </source>
</evidence>
<organism evidence="4 5">
    <name type="scientific">Orchesella dallaii</name>
    <dbReference type="NCBI Taxonomy" id="48710"/>
    <lineage>
        <taxon>Eukaryota</taxon>
        <taxon>Metazoa</taxon>
        <taxon>Ecdysozoa</taxon>
        <taxon>Arthropoda</taxon>
        <taxon>Hexapoda</taxon>
        <taxon>Collembola</taxon>
        <taxon>Entomobryomorpha</taxon>
        <taxon>Entomobryoidea</taxon>
        <taxon>Orchesellidae</taxon>
        <taxon>Orchesellinae</taxon>
        <taxon>Orchesella</taxon>
    </lineage>
</organism>
<accession>A0ABP1QUQ5</accession>
<feature type="transmembrane region" description="Helical" evidence="2">
    <location>
        <begin position="612"/>
        <end position="632"/>
    </location>
</feature>
<dbReference type="CDD" id="cd13220">
    <property type="entry name" value="PH-GRAM_GRAMDC"/>
    <property type="match status" value="1"/>
</dbReference>
<keyword evidence="5" id="KW-1185">Reference proteome</keyword>